<comment type="caution">
    <text evidence="2">The sequence shown here is derived from an EMBL/GenBank/DDBJ whole genome shotgun (WGS) entry which is preliminary data.</text>
</comment>
<organism evidence="2 3">
    <name type="scientific">Prosthecodimorpha hirschii</name>
    <dbReference type="NCBI Taxonomy" id="665126"/>
    <lineage>
        <taxon>Bacteria</taxon>
        <taxon>Pseudomonadati</taxon>
        <taxon>Pseudomonadota</taxon>
        <taxon>Alphaproteobacteria</taxon>
        <taxon>Hyphomicrobiales</taxon>
        <taxon>Ancalomicrobiaceae</taxon>
        <taxon>Prosthecodimorpha</taxon>
    </lineage>
</organism>
<accession>A0A0P6W3N5</accession>
<gene>
    <name evidence="2" type="ORF">ABB55_07230</name>
</gene>
<dbReference type="InterPro" id="IPR011335">
    <property type="entry name" value="Restrct_endonuc-II-like"/>
</dbReference>
<dbReference type="PANTHER" id="PTHR35400:SF1">
    <property type="entry name" value="SLR1083 PROTEIN"/>
    <property type="match status" value="1"/>
</dbReference>
<reference evidence="2 3" key="2">
    <citation type="submission" date="2015-10" db="EMBL/GenBank/DDBJ databases">
        <title>Draft Genome Sequence of Prosthecomicrobium hirschii ATCC 27832.</title>
        <authorList>
            <person name="Daniel J."/>
            <person name="Givan S.A."/>
            <person name="Brun Y.V."/>
            <person name="Brown P.J."/>
        </authorList>
    </citation>
    <scope>NUCLEOTIDE SEQUENCE [LARGE SCALE GENOMIC DNA]</scope>
    <source>
        <strain evidence="2 3">16</strain>
    </source>
</reference>
<dbReference type="SUPFAM" id="SSF52980">
    <property type="entry name" value="Restriction endonuclease-like"/>
    <property type="match status" value="1"/>
</dbReference>
<evidence type="ECO:0000313" key="3">
    <source>
        <dbReference type="Proteomes" id="UP000048984"/>
    </source>
</evidence>
<dbReference type="InterPro" id="IPR012296">
    <property type="entry name" value="Nuclease_put_TT1808"/>
</dbReference>
<dbReference type="AlphaFoldDB" id="A0A0P6W3N5"/>
<dbReference type="RefSeq" id="WP_054358209.1">
    <property type="nucleotide sequence ID" value="NZ_LJYW01000001.1"/>
</dbReference>
<feature type="domain" description="Putative restriction endonuclease" evidence="1">
    <location>
        <begin position="31"/>
        <end position="185"/>
    </location>
</feature>
<dbReference type="Proteomes" id="UP000048984">
    <property type="component" value="Unassembled WGS sequence"/>
</dbReference>
<evidence type="ECO:0000313" key="2">
    <source>
        <dbReference type="EMBL" id="KPL52046.1"/>
    </source>
</evidence>
<sequence length="191" mass="21175">MSAPTVLAADGLPRRAFTIADLDRMVEAGIVGPEERLEIVHGELIPRADKSARHEILKRAMIYRLVRGLPPEALFIPETGWRLEPTLYLEPDFLIFPAGVRQAAVTGRDALLVIELSDSTLGYDLGRKPALYAGEGVREYWVIDAARRVTHVHRDPAGDGYRSVAAWPAEAELRPQLIPGFSVRLADFPED</sequence>
<dbReference type="STRING" id="665126.ABB55_07230"/>
<dbReference type="InterPro" id="IPR008538">
    <property type="entry name" value="Uma2"/>
</dbReference>
<protein>
    <recommendedName>
        <fullName evidence="1">Putative restriction endonuclease domain-containing protein</fullName>
    </recommendedName>
</protein>
<reference evidence="2 3" key="1">
    <citation type="submission" date="2015-09" db="EMBL/GenBank/DDBJ databases">
        <authorList>
            <person name="Jackson K.R."/>
            <person name="Lunt B.L."/>
            <person name="Fisher J.N.B."/>
            <person name="Gardner A.V."/>
            <person name="Bailey M.E."/>
            <person name="Deus L.M."/>
            <person name="Earl A.S."/>
            <person name="Gibby P.D."/>
            <person name="Hartmann K.A."/>
            <person name="Liu J.E."/>
            <person name="Manci A.M."/>
            <person name="Nielsen D.A."/>
            <person name="Solomon M.B."/>
            <person name="Breakwell D.P."/>
            <person name="Burnett S.H."/>
            <person name="Grose J.H."/>
        </authorList>
    </citation>
    <scope>NUCLEOTIDE SEQUENCE [LARGE SCALE GENOMIC DNA]</scope>
    <source>
        <strain evidence="2 3">16</strain>
    </source>
</reference>
<name>A0A0P6W3N5_9HYPH</name>
<dbReference type="Pfam" id="PF05685">
    <property type="entry name" value="Uma2"/>
    <property type="match status" value="1"/>
</dbReference>
<dbReference type="PANTHER" id="PTHR35400">
    <property type="entry name" value="SLR1083 PROTEIN"/>
    <property type="match status" value="1"/>
</dbReference>
<evidence type="ECO:0000259" key="1">
    <source>
        <dbReference type="Pfam" id="PF05685"/>
    </source>
</evidence>
<dbReference type="EMBL" id="LJYW01000001">
    <property type="protein sequence ID" value="KPL52046.1"/>
    <property type="molecule type" value="Genomic_DNA"/>
</dbReference>
<dbReference type="CDD" id="cd06260">
    <property type="entry name" value="DUF820-like"/>
    <property type="match status" value="1"/>
</dbReference>
<keyword evidence="3" id="KW-1185">Reference proteome</keyword>
<dbReference type="Gene3D" id="3.90.1570.10">
    <property type="entry name" value="tt1808, chain A"/>
    <property type="match status" value="1"/>
</dbReference>
<proteinExistence type="predicted"/>